<comment type="caution">
    <text evidence="1">The sequence shown here is derived from an EMBL/GenBank/DDBJ whole genome shotgun (WGS) entry which is preliminary data.</text>
</comment>
<evidence type="ECO:0000313" key="1">
    <source>
        <dbReference type="EMBL" id="KKP47731.1"/>
    </source>
</evidence>
<organism evidence="1 2">
    <name type="scientific">Candidatus Woesebacteria bacterium GW2011_GWA2_33_28</name>
    <dbReference type="NCBI Taxonomy" id="1618561"/>
    <lineage>
        <taxon>Bacteria</taxon>
        <taxon>Candidatus Woeseibacteriota</taxon>
    </lineage>
</organism>
<proteinExistence type="predicted"/>
<protein>
    <submittedName>
        <fullName evidence="1">Uncharacterized protein</fullName>
    </submittedName>
</protein>
<dbReference type="EMBL" id="LBOZ01000003">
    <property type="protein sequence ID" value="KKP47731.1"/>
    <property type="molecule type" value="Genomic_DNA"/>
</dbReference>
<dbReference type="InterPro" id="IPR041025">
    <property type="entry name" value="HNH_repeat"/>
</dbReference>
<dbReference type="Pfam" id="PF18780">
    <property type="entry name" value="HNH_repeat"/>
    <property type="match status" value="1"/>
</dbReference>
<name>A0A0G0A8X7_9BACT</name>
<gene>
    <name evidence="1" type="ORF">UR38_C0003G0136</name>
</gene>
<accession>A0A0G0A8X7</accession>
<evidence type="ECO:0000313" key="2">
    <source>
        <dbReference type="Proteomes" id="UP000033995"/>
    </source>
</evidence>
<dbReference type="Proteomes" id="UP000033995">
    <property type="component" value="Unassembled WGS sequence"/>
</dbReference>
<sequence length="281" mass="33398">MIHTAICNFCKKDVHKSVGRLNEEKKLGWKSYCSRECLGMSRRNRKDLTCSRAGCKNKFFRVFNQYRRFKNHYCSHRCLAIVVNSRRILKSKQKCKLCNNFLKYGKTYCSPKCKQLGMTQSGEFLLSWIRQFYKDHSRIPLKRECIHYHAVRIRFKGWNNAILVAGFDPNPVMFAKKYLANDGHKCDSLSERIIDDWLSRRNINHQRSVPYPNNEQFTADFVVDKYWIEFFGLSGELKRYDYLKRKKLRLAKKLDLNLIKLYPKDLFPKGNLNNVLKILIS</sequence>
<dbReference type="AlphaFoldDB" id="A0A0G0A8X7"/>
<reference evidence="1 2" key="1">
    <citation type="journal article" date="2015" name="Nature">
        <title>rRNA introns, odd ribosomes, and small enigmatic genomes across a large radiation of phyla.</title>
        <authorList>
            <person name="Brown C.T."/>
            <person name="Hug L.A."/>
            <person name="Thomas B.C."/>
            <person name="Sharon I."/>
            <person name="Castelle C.J."/>
            <person name="Singh A."/>
            <person name="Wilkins M.J."/>
            <person name="Williams K.H."/>
            <person name="Banfield J.F."/>
        </authorList>
    </citation>
    <scope>NUCLEOTIDE SEQUENCE [LARGE SCALE GENOMIC DNA]</scope>
</reference>